<evidence type="ECO:0000313" key="4">
    <source>
        <dbReference type="EMBL" id="KAG2460730.1"/>
    </source>
</evidence>
<reference evidence="4 5" key="1">
    <citation type="journal article" date="2021" name="Cell">
        <title>Tracing the genetic footprints of vertebrate landing in non-teleost ray-finned fishes.</title>
        <authorList>
            <person name="Bi X."/>
            <person name="Wang K."/>
            <person name="Yang L."/>
            <person name="Pan H."/>
            <person name="Jiang H."/>
            <person name="Wei Q."/>
            <person name="Fang M."/>
            <person name="Yu H."/>
            <person name="Zhu C."/>
            <person name="Cai Y."/>
            <person name="He Y."/>
            <person name="Gan X."/>
            <person name="Zeng H."/>
            <person name="Yu D."/>
            <person name="Zhu Y."/>
            <person name="Jiang H."/>
            <person name="Qiu Q."/>
            <person name="Yang H."/>
            <person name="Zhang Y.E."/>
            <person name="Wang W."/>
            <person name="Zhu M."/>
            <person name="He S."/>
            <person name="Zhang G."/>
        </authorList>
    </citation>
    <scope>NUCLEOTIDE SEQUENCE [LARGE SCALE GENOMIC DNA]</scope>
    <source>
        <strain evidence="4">Bchr_013</strain>
    </source>
</reference>
<accession>A0A8X7X2T4</accession>
<dbReference type="InterPro" id="IPR041611">
    <property type="entry name" value="SKICH"/>
</dbReference>
<keyword evidence="5" id="KW-1185">Reference proteome</keyword>
<dbReference type="InterPro" id="IPR051002">
    <property type="entry name" value="UBA_autophagy_assoc_protein"/>
</dbReference>
<feature type="domain" description="SKICH" evidence="3">
    <location>
        <begin position="22"/>
        <end position="125"/>
    </location>
</feature>
<dbReference type="AlphaFoldDB" id="A0A8X7X2T4"/>
<dbReference type="Proteomes" id="UP000886611">
    <property type="component" value="Unassembled WGS sequence"/>
</dbReference>
<keyword evidence="1 2" id="KW-0175">Coiled coil</keyword>
<name>A0A8X7X2T4_POLSE</name>
<evidence type="ECO:0000313" key="5">
    <source>
        <dbReference type="Proteomes" id="UP000886611"/>
    </source>
</evidence>
<protein>
    <submittedName>
        <fullName evidence="4">CACO2 protein</fullName>
    </submittedName>
</protein>
<feature type="coiled-coil region" evidence="2">
    <location>
        <begin position="139"/>
        <end position="378"/>
    </location>
</feature>
<evidence type="ECO:0000256" key="1">
    <source>
        <dbReference type="ARBA" id="ARBA00023054"/>
    </source>
</evidence>
<feature type="non-terminal residue" evidence="4">
    <location>
        <position position="593"/>
    </location>
</feature>
<dbReference type="Pfam" id="PF17751">
    <property type="entry name" value="SKICH"/>
    <property type="match status" value="1"/>
</dbReference>
<gene>
    <name evidence="4" type="primary">Calcoco2</name>
    <name evidence="4" type="ORF">GTO96_0010943</name>
</gene>
<proteinExistence type="predicted"/>
<evidence type="ECO:0000259" key="3">
    <source>
        <dbReference type="Pfam" id="PF17751"/>
    </source>
</evidence>
<feature type="coiled-coil region" evidence="2">
    <location>
        <begin position="421"/>
        <end position="477"/>
    </location>
</feature>
<dbReference type="EMBL" id="JAATIS010004753">
    <property type="protein sequence ID" value="KAG2460730.1"/>
    <property type="molecule type" value="Genomic_DNA"/>
</dbReference>
<evidence type="ECO:0000256" key="2">
    <source>
        <dbReference type="SAM" id="Coils"/>
    </source>
</evidence>
<organism evidence="4 5">
    <name type="scientific">Polypterus senegalus</name>
    <name type="common">Senegal bichir</name>
    <dbReference type="NCBI Taxonomy" id="55291"/>
    <lineage>
        <taxon>Eukaryota</taxon>
        <taxon>Metazoa</taxon>
        <taxon>Chordata</taxon>
        <taxon>Craniata</taxon>
        <taxon>Vertebrata</taxon>
        <taxon>Euteleostomi</taxon>
        <taxon>Actinopterygii</taxon>
        <taxon>Polypteriformes</taxon>
        <taxon>Polypteridae</taxon>
        <taxon>Polypterus</taxon>
    </lineage>
</organism>
<comment type="caution">
    <text evidence="4">The sequence shown here is derived from an EMBL/GenBank/DDBJ whole genome shotgun (WGS) entry which is preliminary data.</text>
</comment>
<dbReference type="PANTHER" id="PTHR31915">
    <property type="entry name" value="SKICH DOMAIN-CONTAINING PROTEIN"/>
    <property type="match status" value="1"/>
</dbReference>
<sequence length="593" mass="68326">MSVDTERPPTSNIMEMSTYSQVIFDQMQNSYPPSSPLSCKYRLTSQVQPHRKDWVGIFKVGWTTTRDYYTFVWAASPSLSDTNRPAVLYVVFEAYYLPKEDGEFYQFCYVDSSGQVRGASTPFCFQTEAAISPEDDILVVTTKDQVEEIEKEKVALIQENSQQKVMIEGLKKEIEEILLELRKTRESIEELKREKSEVSVNSKKTIEEYEQKLRAKEDCYKEKTELLQSVDTLNNKNAVLVAEIKQLREEVEELKKEADIKTTEVEKMQKKLSAAEEQKKEVEAKLEKQVDQIKLLQFDLTSTQRDNEQLKEKLCGALANVDNINDLRKENQDLKKSLKEIQERQDPEPQAELLNQQMEHAKIQLIQIKQQAETLEAKLSEEKHFRMVAQNTLHEMETNMYSMTCQLDSEKKKSSKIEMLLTEKESQLDEEANKVQIKEVQLEDLKRVNEVSALQSLAANSLKESELTRKVERLREELERIHSPVADHQGTSAIQLQYRSPYTPTTELTCSVTNSDLLFGNPFQSRGAHRAQKQGNDGNTRTLLTSCRFVPQAASSKSVISGIPLRFPLTGRKDNPDRFYIVRKKKKISHSLE</sequence>
<dbReference type="PANTHER" id="PTHR31915:SF10">
    <property type="entry name" value="CALCIUM-BINDING AND COILED-COIL DOMAIN 2"/>
    <property type="match status" value="1"/>
</dbReference>
<feature type="non-terminal residue" evidence="4">
    <location>
        <position position="1"/>
    </location>
</feature>
<dbReference type="Gene3D" id="2.60.40.2840">
    <property type="match status" value="1"/>
</dbReference>